<dbReference type="AlphaFoldDB" id="A0A6N7PZ67"/>
<dbReference type="Gene3D" id="2.120.10.30">
    <property type="entry name" value="TolB, C-terminal domain"/>
    <property type="match status" value="1"/>
</dbReference>
<feature type="domain" description="Glucose/Sorbosone dehydrogenase" evidence="1">
    <location>
        <begin position="51"/>
        <end position="407"/>
    </location>
</feature>
<protein>
    <submittedName>
        <fullName evidence="2">PQQ-dependent sugar dehydrogenase</fullName>
    </submittedName>
</protein>
<reference evidence="2 3" key="1">
    <citation type="submission" date="2019-10" db="EMBL/GenBank/DDBJ databases">
        <title>A soil myxobacterium in the family Polyangiaceae.</title>
        <authorList>
            <person name="Li Y."/>
            <person name="Wang J."/>
        </authorList>
    </citation>
    <scope>NUCLEOTIDE SEQUENCE [LARGE SCALE GENOMIC DNA]</scope>
    <source>
        <strain evidence="2 3">DSM 14734</strain>
    </source>
</reference>
<evidence type="ECO:0000313" key="2">
    <source>
        <dbReference type="EMBL" id="MRG97512.1"/>
    </source>
</evidence>
<dbReference type="SUPFAM" id="SSF50952">
    <property type="entry name" value="Soluble quinoprotein glucose dehydrogenase"/>
    <property type="match status" value="1"/>
</dbReference>
<sequence>MRSSWITRVTATAGTVFALVPHAFGQTQAIAAPEVVSSNSGALHVERLATLEFPWGMELLPDGRLLLTEKPGRLRIWANGALSEPVRGVPEVVYRGTSSEQGGLLDVAIDPDFARNRLVYLSYVEAAEQQPPSIGAIDDFRFGELDLTDDVLRGGAVARGRLVGDELRDVEVIWRQVPKTVGRGHFGHRLLFARDGSLFITSGDRMQFAPAQDLGSNLGKVVRIRPDGSIPEDNPFVGKDGARGDVWSYGHRNVLSAAIDPSSGRLWALEMGPLGGDELNLVEPGRNYGWPLVSNGDHYTRPSISSAHTLIPGHGTSEAYRAPIRSFTPVISPSGAVFYTGALFPQWRGDLLVGGLSSQALIRLVLHGERVALEERIDMKRRIRDVIQTPDGALLVIVDAEKGDLLRLTPAGAPSRQSPR</sequence>
<name>A0A6N7PZ67_9BACT</name>
<comment type="caution">
    <text evidence="2">The sequence shown here is derived from an EMBL/GenBank/DDBJ whole genome shotgun (WGS) entry which is preliminary data.</text>
</comment>
<proteinExistence type="predicted"/>
<dbReference type="OrthoDB" id="9770043at2"/>
<accession>A0A6N7PZ67</accession>
<dbReference type="PANTHER" id="PTHR19328:SF75">
    <property type="entry name" value="ALDOSE SUGAR DEHYDROGENASE YLII"/>
    <property type="match status" value="1"/>
</dbReference>
<dbReference type="EMBL" id="WJIE01000018">
    <property type="protein sequence ID" value="MRG97512.1"/>
    <property type="molecule type" value="Genomic_DNA"/>
</dbReference>
<organism evidence="2 3">
    <name type="scientific">Polyangium spumosum</name>
    <dbReference type="NCBI Taxonomy" id="889282"/>
    <lineage>
        <taxon>Bacteria</taxon>
        <taxon>Pseudomonadati</taxon>
        <taxon>Myxococcota</taxon>
        <taxon>Polyangia</taxon>
        <taxon>Polyangiales</taxon>
        <taxon>Polyangiaceae</taxon>
        <taxon>Polyangium</taxon>
    </lineage>
</organism>
<dbReference type="RefSeq" id="WP_153824295.1">
    <property type="nucleotide sequence ID" value="NZ_WJIE01000018.1"/>
</dbReference>
<dbReference type="Pfam" id="PF07995">
    <property type="entry name" value="GSDH"/>
    <property type="match status" value="1"/>
</dbReference>
<evidence type="ECO:0000259" key="1">
    <source>
        <dbReference type="Pfam" id="PF07995"/>
    </source>
</evidence>
<dbReference type="PANTHER" id="PTHR19328">
    <property type="entry name" value="HEDGEHOG-INTERACTING PROTEIN"/>
    <property type="match status" value="1"/>
</dbReference>
<gene>
    <name evidence="2" type="ORF">GF068_37125</name>
</gene>
<dbReference type="InterPro" id="IPR012938">
    <property type="entry name" value="Glc/Sorbosone_DH"/>
</dbReference>
<dbReference type="InterPro" id="IPR011042">
    <property type="entry name" value="6-blade_b-propeller_TolB-like"/>
</dbReference>
<dbReference type="Proteomes" id="UP000440224">
    <property type="component" value="Unassembled WGS sequence"/>
</dbReference>
<keyword evidence="3" id="KW-1185">Reference proteome</keyword>
<dbReference type="InterPro" id="IPR011041">
    <property type="entry name" value="Quinoprot_gluc/sorb_DH_b-prop"/>
</dbReference>
<evidence type="ECO:0000313" key="3">
    <source>
        <dbReference type="Proteomes" id="UP000440224"/>
    </source>
</evidence>